<dbReference type="EMBL" id="AMQN01007599">
    <property type="status" value="NOT_ANNOTATED_CDS"/>
    <property type="molecule type" value="Genomic_DNA"/>
</dbReference>
<evidence type="ECO:0000256" key="1">
    <source>
        <dbReference type="ARBA" id="ARBA00006093"/>
    </source>
</evidence>
<dbReference type="OrthoDB" id="397265at2759"/>
<evidence type="ECO:0000256" key="5">
    <source>
        <dbReference type="SAM" id="MobiDB-lite"/>
    </source>
</evidence>
<organism evidence="7">
    <name type="scientific">Capitella teleta</name>
    <name type="common">Polychaete worm</name>
    <dbReference type="NCBI Taxonomy" id="283909"/>
    <lineage>
        <taxon>Eukaryota</taxon>
        <taxon>Metazoa</taxon>
        <taxon>Spiralia</taxon>
        <taxon>Lophotrochozoa</taxon>
        <taxon>Annelida</taxon>
        <taxon>Polychaeta</taxon>
        <taxon>Sedentaria</taxon>
        <taxon>Scolecida</taxon>
        <taxon>Capitellidae</taxon>
        <taxon>Capitella</taxon>
    </lineage>
</organism>
<evidence type="ECO:0000313" key="7">
    <source>
        <dbReference type="EMBL" id="ELU06038.1"/>
    </source>
</evidence>
<dbReference type="GO" id="GO:0005634">
    <property type="term" value="C:nucleus"/>
    <property type="evidence" value="ECO:0007669"/>
    <property type="project" value="InterPro"/>
</dbReference>
<feature type="region of interest" description="Disordered" evidence="5">
    <location>
        <begin position="608"/>
        <end position="726"/>
    </location>
</feature>
<dbReference type="SUPFAM" id="SSF54791">
    <property type="entry name" value="Eukaryotic type KH-domain (KH-domain type I)"/>
    <property type="match status" value="1"/>
</dbReference>
<evidence type="ECO:0000256" key="2">
    <source>
        <dbReference type="ARBA" id="ARBA00017795"/>
    </source>
</evidence>
<dbReference type="Proteomes" id="UP000014760">
    <property type="component" value="Unassembled WGS sequence"/>
</dbReference>
<dbReference type="PANTHER" id="PTHR15744">
    <property type="entry name" value="BLOM7"/>
    <property type="match status" value="1"/>
</dbReference>
<feature type="compositionally biased region" description="Pro residues" evidence="5">
    <location>
        <begin position="479"/>
        <end position="488"/>
    </location>
</feature>
<feature type="region of interest" description="Disordered" evidence="5">
    <location>
        <begin position="470"/>
        <end position="521"/>
    </location>
</feature>
<dbReference type="EMBL" id="AMQN01007598">
    <property type="status" value="NOT_ANNOTATED_CDS"/>
    <property type="molecule type" value="Genomic_DNA"/>
</dbReference>
<evidence type="ECO:0000256" key="3">
    <source>
        <dbReference type="ARBA" id="ARBA00030267"/>
    </source>
</evidence>
<comment type="similarity">
    <text evidence="1">Belongs to the KHDC4 family.</text>
</comment>
<evidence type="ECO:0000256" key="4">
    <source>
        <dbReference type="ARBA" id="ARBA00045732"/>
    </source>
</evidence>
<feature type="compositionally biased region" description="Low complexity" evidence="5">
    <location>
        <begin position="623"/>
        <end position="638"/>
    </location>
</feature>
<dbReference type="CDD" id="cd22386">
    <property type="entry name" value="KH-I_KHDC4_rpt2"/>
    <property type="match status" value="1"/>
</dbReference>
<dbReference type="EnsemblMetazoa" id="CapteT219908">
    <property type="protein sequence ID" value="CapteP219908"/>
    <property type="gene ID" value="CapteG219908"/>
</dbReference>
<dbReference type="InterPro" id="IPR036612">
    <property type="entry name" value="KH_dom_type_1_sf"/>
</dbReference>
<name>R7UIX2_CAPTE</name>
<dbReference type="OMA" id="FHLHHTS"/>
<evidence type="ECO:0000313" key="9">
    <source>
        <dbReference type="Proteomes" id="UP000014760"/>
    </source>
</evidence>
<feature type="compositionally biased region" description="Pro residues" evidence="5">
    <location>
        <begin position="662"/>
        <end position="726"/>
    </location>
</feature>
<evidence type="ECO:0000313" key="8">
    <source>
        <dbReference type="EnsemblMetazoa" id="CapteP219908"/>
    </source>
</evidence>
<dbReference type="STRING" id="283909.R7UIX2"/>
<comment type="function">
    <text evidence="4">RNA-binding protein involved in pre-mRNA splicing. Interacts with the PRP19C/Prp19 complex/NTC/Nineteen complex which is part of the spliceosome. Involved in regulating splice site selection. Binds preferentially RNA with A/C rich sequences and poly-C stretches.</text>
</comment>
<dbReference type="HOGENOM" id="CLU_381417_0_0_1"/>
<dbReference type="Pfam" id="PF22675">
    <property type="entry name" value="KH-I_KHDC4-BBP"/>
    <property type="match status" value="1"/>
</dbReference>
<protein>
    <recommendedName>
        <fullName evidence="2">KH homology domain-containing protein 4</fullName>
    </recommendedName>
    <alternativeName>
        <fullName evidence="3">Brings lots of money 7</fullName>
    </alternativeName>
</protein>
<proteinExistence type="inferred from homology"/>
<feature type="region of interest" description="Disordered" evidence="5">
    <location>
        <begin position="338"/>
        <end position="358"/>
    </location>
</feature>
<feature type="domain" description="KHDC4/BBP-like KH-domain type I" evidence="6">
    <location>
        <begin position="111"/>
        <end position="186"/>
    </location>
</feature>
<reference evidence="8" key="3">
    <citation type="submission" date="2015-06" db="UniProtKB">
        <authorList>
            <consortium name="EnsemblMetazoa"/>
        </authorList>
    </citation>
    <scope>IDENTIFICATION</scope>
</reference>
<feature type="compositionally biased region" description="Pro residues" evidence="5">
    <location>
        <begin position="639"/>
        <end position="648"/>
    </location>
</feature>
<keyword evidence="9" id="KW-1185">Reference proteome</keyword>
<dbReference type="PRINTS" id="PR01217">
    <property type="entry name" value="PRICHEXTENSN"/>
</dbReference>
<dbReference type="FunFam" id="3.30.1370.10:FF:000037">
    <property type="entry name" value="KH domain protein"/>
    <property type="match status" value="1"/>
</dbReference>
<dbReference type="Gene3D" id="3.30.1370.10">
    <property type="entry name" value="K Homology domain, type 1"/>
    <property type="match status" value="1"/>
</dbReference>
<dbReference type="InterPro" id="IPR055256">
    <property type="entry name" value="KH_1_KHDC4/BBP-like"/>
</dbReference>
<dbReference type="InterPro" id="IPR047889">
    <property type="entry name" value="KHDC4_KH-I_second"/>
</dbReference>
<gene>
    <name evidence="7" type="ORF">CAPTEDRAFT_219908</name>
</gene>
<reference evidence="9" key="1">
    <citation type="submission" date="2012-12" db="EMBL/GenBank/DDBJ databases">
        <authorList>
            <person name="Hellsten U."/>
            <person name="Grimwood J."/>
            <person name="Chapman J.A."/>
            <person name="Shapiro H."/>
            <person name="Aerts A."/>
            <person name="Otillar R.P."/>
            <person name="Terry A.Y."/>
            <person name="Boore J.L."/>
            <person name="Simakov O."/>
            <person name="Marletaz F."/>
            <person name="Cho S.-J."/>
            <person name="Edsinger-Gonzales E."/>
            <person name="Havlak P."/>
            <person name="Kuo D.-H."/>
            <person name="Larsson T."/>
            <person name="Lv J."/>
            <person name="Arendt D."/>
            <person name="Savage R."/>
            <person name="Osoegawa K."/>
            <person name="de Jong P."/>
            <person name="Lindberg D.R."/>
            <person name="Seaver E.C."/>
            <person name="Weisblat D.A."/>
            <person name="Putnam N.H."/>
            <person name="Grigoriev I.V."/>
            <person name="Rokhsar D.S."/>
        </authorList>
    </citation>
    <scope>NUCLEOTIDE SEQUENCE</scope>
    <source>
        <strain evidence="9">I ESC-2004</strain>
    </source>
</reference>
<sequence length="726" mass="77999">MAPEERIRNPGERPLYLCVQASCEDSVNKAIHRIHEIIDSNSKTKTTLKFTTLQQAPLVAAAPPSSVSPLRPRLPGETTPPPLMSINTQPPGNALQVPVVQDKVFIGLEHAPPSFDVKGKVAGPMGSFLNHIQQETGAKVTLRGKGSGTVEAASGHEAFEGMYVHLQHTHILGLTQAKQLATNLIETVQQDYAQFQQTLATLPPSGPLVGSASTPAAGPLQQQTLPHQQQAQHQTAFGMPVITQAPPVIHTTVSALPPHSVAPLSPTQILPAQGVRQMYVNTSIPPPSLMTQPPPISSQPDMTLVSISAFTRPVVSEGGLLQQPPPSHISIQPPTMAHQFQPAQVQYSEPQSQPPPQMQVRPPFITSQAAPVEQTVYMQPHVQLAASKAVAPPTSQEYYTHYVGGGVASSASETQIQASSIQAQALKRRFTEEKFEEKLPPENLLGYQHGPPHLANLVTSHKAPYDERLQQQQNGARPSMPPPPPPPLGSIKGQGQTLDKQLMPPPPPPPGHAGDGLPDAKKMKPNMIAARETDKYTQYTSKAQLYSQQQQQPQEPYSCSSYEVVSHSNTGHVYVQASTATSQQPQFTADEVYSQPLEQAPKVVYSYSYQNTERPPDPPAYLPAASGTTSTVVSSVLAAPPPPPPPPPEEVDPHLYPALQGAPPPPPAPYPPHMHPLPHGPPPPPPPHHYHGPYPPGPPGYMPGPPPPPYGGPPPPQYAMPPSPFW</sequence>
<evidence type="ECO:0000259" key="6">
    <source>
        <dbReference type="Pfam" id="PF22675"/>
    </source>
</evidence>
<dbReference type="GO" id="GO:0003723">
    <property type="term" value="F:RNA binding"/>
    <property type="evidence" value="ECO:0007669"/>
    <property type="project" value="InterPro"/>
</dbReference>
<dbReference type="InterPro" id="IPR031121">
    <property type="entry name" value="RIK/BLOM7"/>
</dbReference>
<dbReference type="PANTHER" id="PTHR15744:SF0">
    <property type="entry name" value="KH HOMOLOGY DOMAIN-CONTAINING PROTEIN 4"/>
    <property type="match status" value="1"/>
</dbReference>
<reference evidence="7 9" key="2">
    <citation type="journal article" date="2013" name="Nature">
        <title>Insights into bilaterian evolution from three spiralian genomes.</title>
        <authorList>
            <person name="Simakov O."/>
            <person name="Marletaz F."/>
            <person name="Cho S.J."/>
            <person name="Edsinger-Gonzales E."/>
            <person name="Havlak P."/>
            <person name="Hellsten U."/>
            <person name="Kuo D.H."/>
            <person name="Larsson T."/>
            <person name="Lv J."/>
            <person name="Arendt D."/>
            <person name="Savage R."/>
            <person name="Osoegawa K."/>
            <person name="de Jong P."/>
            <person name="Grimwood J."/>
            <person name="Chapman J.A."/>
            <person name="Shapiro H."/>
            <person name="Aerts A."/>
            <person name="Otillar R.P."/>
            <person name="Terry A.Y."/>
            <person name="Boore J.L."/>
            <person name="Grigoriev I.V."/>
            <person name="Lindberg D.R."/>
            <person name="Seaver E.C."/>
            <person name="Weisblat D.A."/>
            <person name="Putnam N.H."/>
            <person name="Rokhsar D.S."/>
        </authorList>
    </citation>
    <scope>NUCLEOTIDE SEQUENCE</scope>
    <source>
        <strain evidence="7 9">I ESC-2004</strain>
    </source>
</reference>
<dbReference type="EMBL" id="KB300985">
    <property type="protein sequence ID" value="ELU06038.1"/>
    <property type="molecule type" value="Genomic_DNA"/>
</dbReference>
<accession>R7UIX2</accession>
<dbReference type="AlphaFoldDB" id="R7UIX2"/>